<dbReference type="RefSeq" id="WP_006517372.1">
    <property type="nucleotide sequence ID" value="NZ_QXHD01000004.1"/>
</dbReference>
<accession>A0A6M0RI70</accession>
<comment type="caution">
    <text evidence="1">The sequence shown here is derived from an EMBL/GenBank/DDBJ whole genome shotgun (WGS) entry which is preliminary data.</text>
</comment>
<evidence type="ECO:0000313" key="2">
    <source>
        <dbReference type="Proteomes" id="UP000481033"/>
    </source>
</evidence>
<proteinExistence type="predicted"/>
<dbReference type="EMBL" id="QXHD01000004">
    <property type="protein sequence ID" value="NEZ55543.1"/>
    <property type="molecule type" value="Genomic_DNA"/>
</dbReference>
<reference evidence="1 2" key="1">
    <citation type="journal article" date="2020" name="Microb. Ecol.">
        <title>Ecogenomics of the Marine Benthic Filamentous Cyanobacterium Adonisia.</title>
        <authorList>
            <person name="Walter J.M."/>
            <person name="Coutinho F.H."/>
            <person name="Leomil L."/>
            <person name="Hargreaves P.I."/>
            <person name="Campeao M.E."/>
            <person name="Vieira V.V."/>
            <person name="Silva B.S."/>
            <person name="Fistarol G.O."/>
            <person name="Salomon P.S."/>
            <person name="Sawabe T."/>
            <person name="Mino S."/>
            <person name="Hosokawa M."/>
            <person name="Miyashita H."/>
            <person name="Maruyama F."/>
            <person name="van Verk M.C."/>
            <person name="Dutilh B.E."/>
            <person name="Thompson C.C."/>
            <person name="Thompson F.L."/>
        </authorList>
    </citation>
    <scope>NUCLEOTIDE SEQUENCE [LARGE SCALE GENOMIC DNA]</scope>
    <source>
        <strain evidence="1 2">CCMR0081</strain>
    </source>
</reference>
<dbReference type="AlphaFoldDB" id="A0A6M0RI70"/>
<sequence>MEKPSPKTIYENLNDLERVDVVTSARYRQLAQAVLADPKVDETLRQNIAERLQQANHLLALKDVDGDESY</sequence>
<dbReference type="Proteomes" id="UP000481033">
    <property type="component" value="Unassembled WGS sequence"/>
</dbReference>
<protein>
    <submittedName>
        <fullName evidence="1">Uncharacterized protein</fullName>
    </submittedName>
</protein>
<gene>
    <name evidence="1" type="ORF">DXZ20_07620</name>
</gene>
<organism evidence="1 2">
    <name type="scientific">Adonisia turfae CCMR0081</name>
    <dbReference type="NCBI Taxonomy" id="2292702"/>
    <lineage>
        <taxon>Bacteria</taxon>
        <taxon>Bacillati</taxon>
        <taxon>Cyanobacteriota</taxon>
        <taxon>Adonisia</taxon>
        <taxon>Adonisia turfae</taxon>
    </lineage>
</organism>
<evidence type="ECO:0000313" key="1">
    <source>
        <dbReference type="EMBL" id="NEZ55543.1"/>
    </source>
</evidence>
<name>A0A6M0RI70_9CYAN</name>
<keyword evidence="2" id="KW-1185">Reference proteome</keyword>